<proteinExistence type="predicted"/>
<gene>
    <name evidence="1" type="ORF">PICST_30958</name>
</gene>
<reference evidence="1 2" key="1">
    <citation type="journal article" date="2007" name="Nat. Biotechnol.">
        <title>Genome sequence of the lignocellulose-bioconverting and xylose-fermenting yeast Pichia stipitis.</title>
        <authorList>
            <person name="Jeffries T.W."/>
            <person name="Grigoriev I.V."/>
            <person name="Grimwood J."/>
            <person name="Laplaza J.M."/>
            <person name="Aerts A."/>
            <person name="Salamov A."/>
            <person name="Schmutz J."/>
            <person name="Lindquist E."/>
            <person name="Dehal P."/>
            <person name="Shapiro H."/>
            <person name="Jin Y.S."/>
            <person name="Passoth V."/>
            <person name="Richardson P.M."/>
        </authorList>
    </citation>
    <scope>NUCLEOTIDE SEQUENCE [LARGE SCALE GENOMIC DNA]</scope>
    <source>
        <strain evidence="2">ATCC 58785 / CBS 6054 / NBRC 10063 / NRRL Y-11545</strain>
    </source>
</reference>
<dbReference type="HOGENOM" id="CLU_396948_0_0_1"/>
<dbReference type="InParanoid" id="A3LS84"/>
<protein>
    <submittedName>
        <fullName evidence="1">Uncharacterized protein</fullName>
    </submittedName>
</protein>
<evidence type="ECO:0000313" key="1">
    <source>
        <dbReference type="EMBL" id="ABN65858.2"/>
    </source>
</evidence>
<dbReference type="RefSeq" id="XP_001383887.2">
    <property type="nucleotide sequence ID" value="XM_001383850.1"/>
</dbReference>
<dbReference type="AlphaFoldDB" id="A3LS84"/>
<dbReference type="Proteomes" id="UP000002258">
    <property type="component" value="Chromosome 3"/>
</dbReference>
<organism evidence="1 2">
    <name type="scientific">Scheffersomyces stipitis (strain ATCC 58785 / CBS 6054 / NBRC 10063 / NRRL Y-11545)</name>
    <name type="common">Yeast</name>
    <name type="synonym">Pichia stipitis</name>
    <dbReference type="NCBI Taxonomy" id="322104"/>
    <lineage>
        <taxon>Eukaryota</taxon>
        <taxon>Fungi</taxon>
        <taxon>Dikarya</taxon>
        <taxon>Ascomycota</taxon>
        <taxon>Saccharomycotina</taxon>
        <taxon>Pichiomycetes</taxon>
        <taxon>Debaryomycetaceae</taxon>
        <taxon>Scheffersomyces</taxon>
    </lineage>
</organism>
<sequence length="694" mass="78375">MFYSIFGRDETPVSAKLRSAANVFVSLFVEEQKENERCRAGEKSHNLTLLRKASISVFEHGRSKKFATPLPDSMAASRSRRWRLQASNLKNQVPWLFKNIGKSKSPTLCGFDHTPENKELQEQYGNINDTFASTCNTPPIAASDNTTTTNTMSIDNCACGDLASFYKNARHLYFSSRESISRYTIGEVTGPNSLDTIDHYAPALYTQVLEPIPIDQLSEAKPVGPLGTTESSEPCSFSEVLAGIYSCEEEKEICHRLETAATTATNHQSSDNPKFVSAGEEDHIDIGREDSIDDYLNYDELNEIEYINRFVNRGWADPQLSESESNTRVQHIKVDSRLKFRRSKKLVDNVTSVDKDQLKVCEQSITAYSVPLQSLGSLSEIVSKSKHANVEDPIFPNVTTSVDTFEFGDPPLMVPEVIIDPPTLPCCGERLKTPFQGREFLQVPPKFQKYPSESQVSIWCSGHKRSLPAVPTVEESIQKVQKICFVTAPINWNSTTDFQYRSKKHVVHSPCNMEQMCYSLIEVGLGSHQSFQPYISELDSKYPIRISTAPITVDQVPLMLGKLIEYGAISLEEVKDIYFRACPVYSSNIKEVSDLGEFVQHLQVIQETVLEDRGAYLGKWIDYQCDGIKFYKKPYSGLCTTTPTSPNQSFFRCSYGFHSLKHRHPHSSWSFSLSRLEEHALRFKGKLMFGLRIY</sequence>
<keyword evidence="2" id="KW-1185">Reference proteome</keyword>
<dbReference type="EMBL" id="CP000497">
    <property type="protein sequence ID" value="ABN65858.2"/>
    <property type="molecule type" value="Genomic_DNA"/>
</dbReference>
<dbReference type="KEGG" id="pic:PICST_30958"/>
<dbReference type="GeneID" id="4837698"/>
<accession>A3LS84</accession>
<name>A3LS84_PICST</name>
<evidence type="ECO:0000313" key="2">
    <source>
        <dbReference type="Proteomes" id="UP000002258"/>
    </source>
</evidence>